<evidence type="ECO:0000313" key="2">
    <source>
        <dbReference type="Proteomes" id="UP001230649"/>
    </source>
</evidence>
<dbReference type="Proteomes" id="UP001230649">
    <property type="component" value="Unassembled WGS sequence"/>
</dbReference>
<proteinExistence type="predicted"/>
<protein>
    <submittedName>
        <fullName evidence="1">Uncharacterized protein</fullName>
    </submittedName>
</protein>
<accession>A0ACC2W1J8</accession>
<name>A0ACC2W1J8_9TREE</name>
<dbReference type="EMBL" id="JASBWS010000048">
    <property type="protein sequence ID" value="KAJ9105609.1"/>
    <property type="molecule type" value="Genomic_DNA"/>
</dbReference>
<reference evidence="1" key="1">
    <citation type="submission" date="2023-04" db="EMBL/GenBank/DDBJ databases">
        <title>Draft Genome sequencing of Naganishia species isolated from polar environments using Oxford Nanopore Technology.</title>
        <authorList>
            <person name="Leo P."/>
            <person name="Venkateswaran K."/>
        </authorList>
    </citation>
    <scope>NUCLEOTIDE SEQUENCE</scope>
    <source>
        <strain evidence="1">MNA-CCFEE 5262</strain>
    </source>
</reference>
<evidence type="ECO:0000313" key="1">
    <source>
        <dbReference type="EMBL" id="KAJ9105609.1"/>
    </source>
</evidence>
<comment type="caution">
    <text evidence="1">The sequence shown here is derived from an EMBL/GenBank/DDBJ whole genome shotgun (WGS) entry which is preliminary data.</text>
</comment>
<gene>
    <name evidence="1" type="ORF">QFC20_004289</name>
</gene>
<keyword evidence="2" id="KW-1185">Reference proteome</keyword>
<sequence>MALLDNSRANHHIHLASLGTLFLCGLLTMAMSAGFLDESKAYNYGGHYNRYHLDAYKLLVAASVLTIIGTVIFVVFNTVGSLFKGMKNSLMVEIVVFGVLLTLNLGE</sequence>
<organism evidence="1 2">
    <name type="scientific">Naganishia adeliensis</name>
    <dbReference type="NCBI Taxonomy" id="92952"/>
    <lineage>
        <taxon>Eukaryota</taxon>
        <taxon>Fungi</taxon>
        <taxon>Dikarya</taxon>
        <taxon>Basidiomycota</taxon>
        <taxon>Agaricomycotina</taxon>
        <taxon>Tremellomycetes</taxon>
        <taxon>Filobasidiales</taxon>
        <taxon>Filobasidiaceae</taxon>
        <taxon>Naganishia</taxon>
    </lineage>
</organism>